<dbReference type="GO" id="GO:0000976">
    <property type="term" value="F:transcription cis-regulatory region binding"/>
    <property type="evidence" value="ECO:0007669"/>
    <property type="project" value="TreeGrafter"/>
</dbReference>
<feature type="chain" id="PRO_5019377827" description="DUF7029 domain-containing protein" evidence="7">
    <location>
        <begin position="20"/>
        <end position="1032"/>
    </location>
</feature>
<feature type="compositionally biased region" description="Polar residues" evidence="6">
    <location>
        <begin position="530"/>
        <end position="548"/>
    </location>
</feature>
<keyword evidence="4" id="KW-0804">Transcription</keyword>
<keyword evidence="5" id="KW-0539">Nucleus</keyword>
<evidence type="ECO:0000313" key="10">
    <source>
        <dbReference type="Proteomes" id="UP000283895"/>
    </source>
</evidence>
<feature type="region of interest" description="Disordered" evidence="6">
    <location>
        <begin position="523"/>
        <end position="582"/>
    </location>
</feature>
<dbReference type="AlphaFoldDB" id="A0A423VSM7"/>
<evidence type="ECO:0000256" key="2">
    <source>
        <dbReference type="ARBA" id="ARBA00023015"/>
    </source>
</evidence>
<name>A0A423VSM7_9PEZI</name>
<dbReference type="PANTHER" id="PTHR31845">
    <property type="entry name" value="FINGER DOMAIN PROTEIN, PUTATIVE-RELATED"/>
    <property type="match status" value="1"/>
</dbReference>
<evidence type="ECO:0000256" key="7">
    <source>
        <dbReference type="SAM" id="SignalP"/>
    </source>
</evidence>
<evidence type="ECO:0000256" key="3">
    <source>
        <dbReference type="ARBA" id="ARBA00023125"/>
    </source>
</evidence>
<dbReference type="InterPro" id="IPR051089">
    <property type="entry name" value="prtT"/>
</dbReference>
<evidence type="ECO:0000256" key="4">
    <source>
        <dbReference type="ARBA" id="ARBA00023163"/>
    </source>
</evidence>
<comment type="subcellular location">
    <subcellularLocation>
        <location evidence="1">Nucleus</location>
    </subcellularLocation>
</comment>
<sequence>MAMKFSVGLVSLLVGAAYAAPAPLAIRSGIATTAPEAPKLPLIPVSNTNRINTVGRNIAPTKNLNLAWQTPDNASIVAVTLGMQHPAVVLEDVDDVSAVDCTGQASVAVTFHNTDAFNEALSSWSRLNDSFVLVTNHLGDCDSELERSFFVADTDTLASFESNFTIIAKAEKKDVYSTADSTEINFNNVATPVSDVDKRDITYDKEGLTIAYNYSTPSELTILDNGYATIILHEAKVDNSVTYAGHVKWEVFSGVTEFTIDIEKSMSHHADLTFEIAAKWTDSWSWAPEPLTYSLIDIPGIMSLGPSAGISFGGSVTAEAGGSVTADFTSSMPDGTIHLDFINWDESTSSGWTTDRDATFNITEDVKITLKPFVDFTIEFACTLFDGILDLSTGVKAEPSFPFITAATATQEANSTGALSSPNSSCANGLSEEIDFSFEVVAFATELLNATLYSYTDDLYKGCIGWCHRLGRNCTLQVSTRPWNERQTNSARIAQLEEKVESILDLLQQQTATESLATQVAEPGLHSDHGSSITAPSHASYNAQSHGGTSLEDAAHNYSPASSSANQTLPSQATPSSTLNGAVSTKAAEESINFSSLTRTILPDEAGKNLADFLDHYVSACPFFYLDPSVTSQQLLEARPFMWFNIMAVMTKSLRRQQLMNEAIRHYLAEKMVVESETNVDLLYGLLIHISWSHTHRKTKPHLTLIGSLVQSLVYDLVLHKSQAESSNVSFFTNYVCAEPPVKDSQAEARRVVLGAYLVTSIVANSHKRLEPLKWTPFLNECLGSLAEQPEWLGDRGLVAMVKYQLAVDQFTQTLRHLQAGGSFPPFYLDTLRAQLENIRRQVPVELKSEENITSFSLHADLLLHEIAALTTPSYTTTPTQQQTPDLHHHAALSAQLATIRRWLDVLWTIPPRRYWALSFPFWGHLAHVLIALFRLTVRVCDPAWDCSAVNAVLDVAGVCERLAAGCAEASAARVHDEDEGAEMDFFLKCHHWIVRLRERWVAEIEAAGAAAVTEGVVAEERPYTAATSTGT</sequence>
<keyword evidence="7" id="KW-0732">Signal</keyword>
<organism evidence="9 10">
    <name type="scientific">Cytospora schulzeri</name>
    <dbReference type="NCBI Taxonomy" id="448051"/>
    <lineage>
        <taxon>Eukaryota</taxon>
        <taxon>Fungi</taxon>
        <taxon>Dikarya</taxon>
        <taxon>Ascomycota</taxon>
        <taxon>Pezizomycotina</taxon>
        <taxon>Sordariomycetes</taxon>
        <taxon>Sordariomycetidae</taxon>
        <taxon>Diaporthales</taxon>
        <taxon>Cytosporaceae</taxon>
        <taxon>Cytospora</taxon>
    </lineage>
</organism>
<keyword evidence="3" id="KW-0238">DNA-binding</keyword>
<dbReference type="GO" id="GO:0005634">
    <property type="term" value="C:nucleus"/>
    <property type="evidence" value="ECO:0007669"/>
    <property type="project" value="UniProtKB-SubCell"/>
</dbReference>
<dbReference type="GO" id="GO:0000981">
    <property type="term" value="F:DNA-binding transcription factor activity, RNA polymerase II-specific"/>
    <property type="evidence" value="ECO:0007669"/>
    <property type="project" value="TreeGrafter"/>
</dbReference>
<gene>
    <name evidence="9" type="ORF">VMCG_08267</name>
</gene>
<evidence type="ECO:0000313" key="9">
    <source>
        <dbReference type="EMBL" id="ROV94085.1"/>
    </source>
</evidence>
<dbReference type="Pfam" id="PF22974">
    <property type="entry name" value="DUF7029"/>
    <property type="match status" value="1"/>
</dbReference>
<evidence type="ECO:0000256" key="1">
    <source>
        <dbReference type="ARBA" id="ARBA00004123"/>
    </source>
</evidence>
<feature type="compositionally biased region" description="Polar residues" evidence="6">
    <location>
        <begin position="559"/>
        <end position="582"/>
    </location>
</feature>
<evidence type="ECO:0000256" key="5">
    <source>
        <dbReference type="ARBA" id="ARBA00023242"/>
    </source>
</evidence>
<keyword evidence="10" id="KW-1185">Reference proteome</keyword>
<feature type="signal peptide" evidence="7">
    <location>
        <begin position="1"/>
        <end position="19"/>
    </location>
</feature>
<comment type="caution">
    <text evidence="9">The sequence shown here is derived from an EMBL/GenBank/DDBJ whole genome shotgun (WGS) entry which is preliminary data.</text>
</comment>
<protein>
    <recommendedName>
        <fullName evidence="8">DUF7029 domain-containing protein</fullName>
    </recommendedName>
</protein>
<reference evidence="9 10" key="1">
    <citation type="submission" date="2015-09" db="EMBL/GenBank/DDBJ databases">
        <title>Host preference determinants of Valsa canker pathogens revealed by comparative genomics.</title>
        <authorList>
            <person name="Yin Z."/>
            <person name="Huang L."/>
        </authorList>
    </citation>
    <scope>NUCLEOTIDE SEQUENCE [LARGE SCALE GENOMIC DNA]</scope>
    <source>
        <strain evidence="9 10">03-1</strain>
    </source>
</reference>
<dbReference type="InterPro" id="IPR054293">
    <property type="entry name" value="DUF7029"/>
</dbReference>
<proteinExistence type="predicted"/>
<evidence type="ECO:0000256" key="6">
    <source>
        <dbReference type="SAM" id="MobiDB-lite"/>
    </source>
</evidence>
<dbReference type="Proteomes" id="UP000283895">
    <property type="component" value="Unassembled WGS sequence"/>
</dbReference>
<dbReference type="OrthoDB" id="160645at2759"/>
<accession>A0A423VSM7</accession>
<dbReference type="EMBL" id="LKEA01000042">
    <property type="protein sequence ID" value="ROV94085.1"/>
    <property type="molecule type" value="Genomic_DNA"/>
</dbReference>
<feature type="domain" description="DUF7029" evidence="8">
    <location>
        <begin position="81"/>
        <end position="182"/>
    </location>
</feature>
<evidence type="ECO:0000259" key="8">
    <source>
        <dbReference type="Pfam" id="PF22974"/>
    </source>
</evidence>
<dbReference type="PANTHER" id="PTHR31845:SF32">
    <property type="entry name" value="MISCELLANEOUS ZN(II)2CYS6 TRANSCRIPTION FACTOR (EUROFUNG)-RELATED"/>
    <property type="match status" value="1"/>
</dbReference>
<dbReference type="STRING" id="356882.A0A423VSM7"/>
<keyword evidence="2" id="KW-0805">Transcription regulation</keyword>